<reference evidence="5 6" key="1">
    <citation type="submission" date="2017-07" db="EMBL/GenBank/DDBJ databases">
        <authorList>
            <person name="Talla V."/>
            <person name="Backstrom N."/>
        </authorList>
    </citation>
    <scope>NUCLEOTIDE SEQUENCE [LARGE SCALE GENOMIC DNA]</scope>
</reference>
<dbReference type="AlphaFoldDB" id="A0A5E4Q165"/>
<dbReference type="Gene3D" id="1.10.8.1120">
    <property type="entry name" value="Histone RNA hairpin-binding protein RNA-binding domain"/>
    <property type="match status" value="1"/>
</dbReference>
<keyword evidence="2" id="KW-0694">RNA-binding</keyword>
<dbReference type="InterPro" id="IPR026502">
    <property type="entry name" value="SLBP1/SLBP2"/>
</dbReference>
<dbReference type="Proteomes" id="UP000324832">
    <property type="component" value="Unassembled WGS sequence"/>
</dbReference>
<dbReference type="GO" id="GO:0007076">
    <property type="term" value="P:mitotic chromosome condensation"/>
    <property type="evidence" value="ECO:0007669"/>
    <property type="project" value="UniProtKB-ARBA"/>
</dbReference>
<sequence length="170" mass="20106">MNRDSEQEITAGRRATKEKLKSDSRENSSSRKRVKPNQESEIEKTTRKPKKAVFELETDPIILTRRQKQIDYGKNTVGYHNYIKKVPIDKRKKEDPKTPEKFTKYSRRSWDMLIKIWRRKLHDYDDSAKDVKFESDNLNEGLSDEQYDGAMDVKVEFDDLDEGLSDELDD</sequence>
<dbReference type="GO" id="GO:0005737">
    <property type="term" value="C:cytoplasm"/>
    <property type="evidence" value="ECO:0007669"/>
    <property type="project" value="TreeGrafter"/>
</dbReference>
<protein>
    <recommendedName>
        <fullName evidence="4">Histone RNA hairpin-binding protein RNA-binding domain-containing protein</fullName>
    </recommendedName>
</protein>
<evidence type="ECO:0000313" key="6">
    <source>
        <dbReference type="Proteomes" id="UP000324832"/>
    </source>
</evidence>
<dbReference type="GO" id="GO:0051028">
    <property type="term" value="P:mRNA transport"/>
    <property type="evidence" value="ECO:0007669"/>
    <property type="project" value="TreeGrafter"/>
</dbReference>
<organism evidence="5 6">
    <name type="scientific">Leptidea sinapis</name>
    <dbReference type="NCBI Taxonomy" id="189913"/>
    <lineage>
        <taxon>Eukaryota</taxon>
        <taxon>Metazoa</taxon>
        <taxon>Ecdysozoa</taxon>
        <taxon>Arthropoda</taxon>
        <taxon>Hexapoda</taxon>
        <taxon>Insecta</taxon>
        <taxon>Pterygota</taxon>
        <taxon>Neoptera</taxon>
        <taxon>Endopterygota</taxon>
        <taxon>Lepidoptera</taxon>
        <taxon>Glossata</taxon>
        <taxon>Ditrysia</taxon>
        <taxon>Papilionoidea</taxon>
        <taxon>Pieridae</taxon>
        <taxon>Dismorphiinae</taxon>
        <taxon>Leptidea</taxon>
    </lineage>
</organism>
<dbReference type="GO" id="GO:0003729">
    <property type="term" value="F:mRNA binding"/>
    <property type="evidence" value="ECO:0007669"/>
    <property type="project" value="InterPro"/>
</dbReference>
<feature type="compositionally biased region" description="Basic and acidic residues" evidence="3">
    <location>
        <begin position="15"/>
        <end position="29"/>
    </location>
</feature>
<dbReference type="GO" id="GO:0071207">
    <property type="term" value="F:histone pre-mRNA stem-loop binding"/>
    <property type="evidence" value="ECO:0007669"/>
    <property type="project" value="TreeGrafter"/>
</dbReference>
<dbReference type="GO" id="GO:0071204">
    <property type="term" value="C:histone pre-mRNA 3'end processing complex"/>
    <property type="evidence" value="ECO:0007669"/>
    <property type="project" value="TreeGrafter"/>
</dbReference>
<gene>
    <name evidence="5" type="ORF">LSINAPIS_LOCUS3952</name>
</gene>
<dbReference type="GO" id="GO:0006398">
    <property type="term" value="P:mRNA 3'-end processing by stem-loop binding and cleavage"/>
    <property type="evidence" value="ECO:0007669"/>
    <property type="project" value="TreeGrafter"/>
</dbReference>
<name>A0A5E4Q165_9NEOP</name>
<evidence type="ECO:0000256" key="1">
    <source>
        <dbReference type="ARBA" id="ARBA00006151"/>
    </source>
</evidence>
<dbReference type="Pfam" id="PF15247">
    <property type="entry name" value="SLBP_RNA_bind"/>
    <property type="match status" value="1"/>
</dbReference>
<dbReference type="FunFam" id="1.10.8.1120:FF:000001">
    <property type="entry name" value="Histone RNA hairpin-binding protein-like"/>
    <property type="match status" value="1"/>
</dbReference>
<dbReference type="InterPro" id="IPR029344">
    <property type="entry name" value="SLBP_RNA_bind"/>
</dbReference>
<accession>A0A5E4Q165</accession>
<evidence type="ECO:0000256" key="3">
    <source>
        <dbReference type="SAM" id="MobiDB-lite"/>
    </source>
</evidence>
<dbReference type="InterPro" id="IPR038294">
    <property type="entry name" value="SLBP_RNA_bind_sf"/>
</dbReference>
<dbReference type="EMBL" id="FZQP02001003">
    <property type="protein sequence ID" value="VVC91238.1"/>
    <property type="molecule type" value="Genomic_DNA"/>
</dbReference>
<proteinExistence type="inferred from homology"/>
<evidence type="ECO:0000313" key="5">
    <source>
        <dbReference type="EMBL" id="VVC91238.1"/>
    </source>
</evidence>
<feature type="domain" description="Histone RNA hairpin-binding protein RNA-binding" evidence="4">
    <location>
        <begin position="59"/>
        <end position="126"/>
    </location>
</feature>
<evidence type="ECO:0000256" key="2">
    <source>
        <dbReference type="ARBA" id="ARBA00022884"/>
    </source>
</evidence>
<dbReference type="PANTHER" id="PTHR17408:SF0">
    <property type="entry name" value="HISTONE RNA HAIRPIN-BINDING PROTEIN"/>
    <property type="match status" value="1"/>
</dbReference>
<evidence type="ECO:0000259" key="4">
    <source>
        <dbReference type="Pfam" id="PF15247"/>
    </source>
</evidence>
<feature type="region of interest" description="Disordered" evidence="3">
    <location>
        <begin position="1"/>
        <end position="51"/>
    </location>
</feature>
<feature type="compositionally biased region" description="Basic and acidic residues" evidence="3">
    <location>
        <begin position="36"/>
        <end position="46"/>
    </location>
</feature>
<comment type="similarity">
    <text evidence="1">Belongs to the SLBP family.</text>
</comment>
<keyword evidence="6" id="KW-1185">Reference proteome</keyword>
<dbReference type="PANTHER" id="PTHR17408">
    <property type="entry name" value="HISTONE RNA HAIRPIN-BINDING PROTEIN"/>
    <property type="match status" value="1"/>
</dbReference>